<reference evidence="2" key="1">
    <citation type="submission" date="2024-07" db="EMBL/GenBank/DDBJ databases">
        <title>Complete genome sequences of cellulolytic bacteria, Kitasatospora sp. CMC57 and Streptomyces sp. CMC78, isolated from Japanese agricultural soil.</title>
        <authorList>
            <person name="Hashimoto T."/>
            <person name="Ito M."/>
            <person name="Iwamoto M."/>
            <person name="Fukahori D."/>
            <person name="Shoda T."/>
            <person name="Sakoda M."/>
            <person name="Morohoshi T."/>
            <person name="Mitsuboshi M."/>
            <person name="Nishizawa T."/>
        </authorList>
    </citation>
    <scope>NUCLEOTIDE SEQUENCE</scope>
    <source>
        <strain evidence="2">CMC78</strain>
    </source>
</reference>
<feature type="region of interest" description="Disordered" evidence="1">
    <location>
        <begin position="26"/>
        <end position="73"/>
    </location>
</feature>
<dbReference type="AlphaFoldDB" id="A0AB33KSY1"/>
<sequence length="73" mass="7938">MIRNAPTGLRYPIVWLKETGGTFPRHTAPGIFGRSVRGGNTDEFRPTAPPEGRQVGVDTAGSNHQEYRDSKAG</sequence>
<evidence type="ECO:0000256" key="1">
    <source>
        <dbReference type="SAM" id="MobiDB-lite"/>
    </source>
</evidence>
<evidence type="ECO:0000313" key="2">
    <source>
        <dbReference type="EMBL" id="BFP56723.1"/>
    </source>
</evidence>
<dbReference type="KEGG" id="stcm:SCMC78_65300"/>
<name>A0AB33KSY1_9ACTN</name>
<protein>
    <submittedName>
        <fullName evidence="2">Uncharacterized protein</fullName>
    </submittedName>
</protein>
<accession>A0AB33KSY1</accession>
<proteinExistence type="predicted"/>
<dbReference type="EMBL" id="AP035884">
    <property type="protein sequence ID" value="BFP56723.1"/>
    <property type="molecule type" value="Genomic_DNA"/>
</dbReference>
<gene>
    <name evidence="2" type="ORF">SCMC78_65300</name>
</gene>
<organism evidence="2">
    <name type="scientific">Streptomyces sp. CMC78</name>
    <dbReference type="NCBI Taxonomy" id="3231512"/>
    <lineage>
        <taxon>Bacteria</taxon>
        <taxon>Bacillati</taxon>
        <taxon>Actinomycetota</taxon>
        <taxon>Actinomycetes</taxon>
        <taxon>Kitasatosporales</taxon>
        <taxon>Streptomycetaceae</taxon>
        <taxon>Streptomyces</taxon>
    </lineage>
</organism>